<keyword evidence="2 4" id="KW-0238">DNA-binding</keyword>
<evidence type="ECO:0000256" key="4">
    <source>
        <dbReference type="PROSITE-ProRule" id="PRU01248"/>
    </source>
</evidence>
<dbReference type="InterPro" id="IPR044068">
    <property type="entry name" value="CB"/>
</dbReference>
<dbReference type="Pfam" id="PF14659">
    <property type="entry name" value="Phage_int_SAM_3"/>
    <property type="match status" value="1"/>
</dbReference>
<proteinExistence type="predicted"/>
<dbReference type="InterPro" id="IPR004107">
    <property type="entry name" value="Integrase_SAM-like_N"/>
</dbReference>
<dbReference type="PROSITE" id="PS51898">
    <property type="entry name" value="TYR_RECOMBINASE"/>
    <property type="match status" value="1"/>
</dbReference>
<dbReference type="Proteomes" id="UP001380290">
    <property type="component" value="Unassembled WGS sequence"/>
</dbReference>
<organism evidence="7 8">
    <name type="scientific">Pseudomonas farsensis</name>
    <dbReference type="NCBI Taxonomy" id="2745492"/>
    <lineage>
        <taxon>Bacteria</taxon>
        <taxon>Pseudomonadati</taxon>
        <taxon>Pseudomonadota</taxon>
        <taxon>Gammaproteobacteria</taxon>
        <taxon>Pseudomonadales</taxon>
        <taxon>Pseudomonadaceae</taxon>
        <taxon>Pseudomonas</taxon>
    </lineage>
</organism>
<evidence type="ECO:0000256" key="1">
    <source>
        <dbReference type="ARBA" id="ARBA00022908"/>
    </source>
</evidence>
<dbReference type="PANTHER" id="PTHR30349">
    <property type="entry name" value="PHAGE INTEGRASE-RELATED"/>
    <property type="match status" value="1"/>
</dbReference>
<dbReference type="Pfam" id="PF12167">
    <property type="entry name" value="Arm-DNA-bind_2"/>
    <property type="match status" value="1"/>
</dbReference>
<accession>A0ABU8QW84</accession>
<dbReference type="EMBL" id="JBBHLC010000055">
    <property type="protein sequence ID" value="MEJ5864928.1"/>
    <property type="molecule type" value="Genomic_DNA"/>
</dbReference>
<keyword evidence="8" id="KW-1185">Reference proteome</keyword>
<dbReference type="InterPro" id="IPR011010">
    <property type="entry name" value="DNA_brk_join_enz"/>
</dbReference>
<sequence length="411" mass="46253">MKEKLPAGIDALPRGVDINGNLLRIAFMYEGERRREPLRNVAKINKAAIAYADNKRRTILAEIKENRFDYAAHFPDSAWLKARHDAPTEPAKRTVSEGITRWLEVAQVKKSNSTFINYKSKSKHVKSKFGDKAISSITKSDLELFQAELLSSGLSPKTVNDIFTVVRGIWGDAYSDEIIKLNPLERIENIQTDNDSEFADPFTRSEIDRIAAADPERTQDSRMVVFNCWAGLSLSELIAAAVEDVDLVAGTLTVRRALVAGEFKVPKERSRIRTVELIAPALELMTAILADAKQSQPDHITVVQRDNITKKHERVHFLFRSSTSGLLWSGKTVSNWFTSHLLKAGIRHRGANQARHTFASQALSSYVPIEWVARQLGHSDTTMVRKHYGRWISKDAKSMAHIVSKMMGFDK</sequence>
<name>A0ABU8QW84_9PSED</name>
<comment type="caution">
    <text evidence="7">The sequence shown here is derived from an EMBL/GenBank/DDBJ whole genome shotgun (WGS) entry which is preliminary data.</text>
</comment>
<evidence type="ECO:0000259" key="5">
    <source>
        <dbReference type="PROSITE" id="PS51898"/>
    </source>
</evidence>
<evidence type="ECO:0000313" key="7">
    <source>
        <dbReference type="EMBL" id="MEJ5864928.1"/>
    </source>
</evidence>
<evidence type="ECO:0000259" key="6">
    <source>
        <dbReference type="PROSITE" id="PS51900"/>
    </source>
</evidence>
<keyword evidence="3" id="KW-0233">DNA recombination</keyword>
<feature type="domain" description="Tyr recombinase" evidence="5">
    <location>
        <begin position="197"/>
        <end position="401"/>
    </location>
</feature>
<dbReference type="InterPro" id="IPR013762">
    <property type="entry name" value="Integrase-like_cat_sf"/>
</dbReference>
<gene>
    <name evidence="7" type="ORF">V7S98_17055</name>
</gene>
<dbReference type="PROSITE" id="PS51900">
    <property type="entry name" value="CB"/>
    <property type="match status" value="1"/>
</dbReference>
<evidence type="ECO:0000313" key="8">
    <source>
        <dbReference type="Proteomes" id="UP001380290"/>
    </source>
</evidence>
<feature type="domain" description="Core-binding (CB)" evidence="6">
    <location>
        <begin position="93"/>
        <end position="174"/>
    </location>
</feature>
<evidence type="ECO:0000256" key="3">
    <source>
        <dbReference type="ARBA" id="ARBA00023172"/>
    </source>
</evidence>
<dbReference type="Gene3D" id="1.10.443.10">
    <property type="entry name" value="Intergrase catalytic core"/>
    <property type="match status" value="1"/>
</dbReference>
<dbReference type="InterPro" id="IPR010998">
    <property type="entry name" value="Integrase_recombinase_N"/>
</dbReference>
<dbReference type="InterPro" id="IPR022000">
    <property type="entry name" value="Min27-like_integrase_DNA_bind"/>
</dbReference>
<evidence type="ECO:0000256" key="2">
    <source>
        <dbReference type="ARBA" id="ARBA00023125"/>
    </source>
</evidence>
<dbReference type="SUPFAM" id="SSF56349">
    <property type="entry name" value="DNA breaking-rejoining enzymes"/>
    <property type="match status" value="1"/>
</dbReference>
<dbReference type="InterPro" id="IPR002104">
    <property type="entry name" value="Integrase_catalytic"/>
</dbReference>
<dbReference type="RefSeq" id="WP_339600005.1">
    <property type="nucleotide sequence ID" value="NZ_JBBHLC010000055.1"/>
</dbReference>
<dbReference type="Gene3D" id="1.10.150.130">
    <property type="match status" value="1"/>
</dbReference>
<keyword evidence="1" id="KW-0229">DNA integration</keyword>
<dbReference type="PANTHER" id="PTHR30349:SF36">
    <property type="entry name" value="PROPHAGE INTEGRASE INTR-RELATED"/>
    <property type="match status" value="1"/>
</dbReference>
<reference evidence="7 8" key="1">
    <citation type="submission" date="2024-02" db="EMBL/GenBank/DDBJ databases">
        <title>Identification of pathogenicity and growth-promoting function of Pseudomonas putida variant.</title>
        <authorList>
            <person name="Sun J."/>
        </authorList>
    </citation>
    <scope>NUCLEOTIDE SEQUENCE [LARGE SCALE GENOMIC DNA]</scope>
    <source>
        <strain evidence="7 8">A03</strain>
    </source>
</reference>
<dbReference type="Pfam" id="PF00589">
    <property type="entry name" value="Phage_integrase"/>
    <property type="match status" value="1"/>
</dbReference>
<dbReference type="InterPro" id="IPR050090">
    <property type="entry name" value="Tyrosine_recombinase_XerCD"/>
</dbReference>
<protein>
    <submittedName>
        <fullName evidence="7">DUF3596 domain-containing protein</fullName>
    </submittedName>
</protein>